<evidence type="ECO:0000313" key="5">
    <source>
        <dbReference type="EMBL" id="KKN00990.1"/>
    </source>
</evidence>
<feature type="transmembrane region" description="Helical" evidence="1">
    <location>
        <begin position="12"/>
        <end position="29"/>
    </location>
</feature>
<evidence type="ECO:0000256" key="1">
    <source>
        <dbReference type="SAM" id="Phobius"/>
    </source>
</evidence>
<dbReference type="AlphaFoldDB" id="A0A0F9IXL2"/>
<sequence>MKVELDLSYNELMLLITSVFITGFGMREGDDIFILRRAIFDWHAYIGLEANAMVSLEKKLAEAAEKFKEELNETKVDGS</sequence>
<accession>A0A0F9IXL2</accession>
<evidence type="ECO:0000313" key="3">
    <source>
        <dbReference type="EMBL" id="KKM62053.1"/>
    </source>
</evidence>
<dbReference type="EMBL" id="LAZR01005310">
    <property type="protein sequence ID" value="KKN00990.1"/>
    <property type="molecule type" value="Genomic_DNA"/>
</dbReference>
<dbReference type="EMBL" id="LAZR01011393">
    <property type="protein sequence ID" value="KKM61945.1"/>
    <property type="molecule type" value="Genomic_DNA"/>
</dbReference>
<proteinExistence type="predicted"/>
<name>A0A0F9IXL2_9ZZZZ</name>
<gene>
    <name evidence="5" type="ORF">LCGC14_1132130</name>
    <name evidence="4" type="ORF">LCGC14_1338440</name>
    <name evidence="3" type="ORF">LCGC14_1525490</name>
    <name evidence="2" type="ORF">LCGC14_1526700</name>
</gene>
<keyword evidence="1" id="KW-0812">Transmembrane</keyword>
<keyword evidence="1" id="KW-1133">Transmembrane helix</keyword>
<evidence type="ECO:0000313" key="4">
    <source>
        <dbReference type="EMBL" id="KKM80569.1"/>
    </source>
</evidence>
<keyword evidence="1" id="KW-0472">Membrane</keyword>
<protein>
    <submittedName>
        <fullName evidence="3">Uncharacterized protein</fullName>
    </submittedName>
</protein>
<comment type="caution">
    <text evidence="3">The sequence shown here is derived from an EMBL/GenBank/DDBJ whole genome shotgun (WGS) entry which is preliminary data.</text>
</comment>
<reference evidence="3" key="1">
    <citation type="journal article" date="2015" name="Nature">
        <title>Complex archaea that bridge the gap between prokaryotes and eukaryotes.</title>
        <authorList>
            <person name="Spang A."/>
            <person name="Saw J.H."/>
            <person name="Jorgensen S.L."/>
            <person name="Zaremba-Niedzwiedzka K."/>
            <person name="Martijn J."/>
            <person name="Lind A.E."/>
            <person name="van Eijk R."/>
            <person name="Schleper C."/>
            <person name="Guy L."/>
            <person name="Ettema T.J."/>
        </authorList>
    </citation>
    <scope>NUCLEOTIDE SEQUENCE</scope>
</reference>
<dbReference type="EMBL" id="LAZR01011372">
    <property type="protein sequence ID" value="KKM62053.1"/>
    <property type="molecule type" value="Genomic_DNA"/>
</dbReference>
<organism evidence="3">
    <name type="scientific">marine sediment metagenome</name>
    <dbReference type="NCBI Taxonomy" id="412755"/>
    <lineage>
        <taxon>unclassified sequences</taxon>
        <taxon>metagenomes</taxon>
        <taxon>ecological metagenomes</taxon>
    </lineage>
</organism>
<dbReference type="EMBL" id="LAZR01008159">
    <property type="protein sequence ID" value="KKM80569.1"/>
    <property type="molecule type" value="Genomic_DNA"/>
</dbReference>
<evidence type="ECO:0000313" key="2">
    <source>
        <dbReference type="EMBL" id="KKM61945.1"/>
    </source>
</evidence>